<evidence type="ECO:0000313" key="1">
    <source>
        <dbReference type="EMBL" id="MFC3174448.1"/>
    </source>
</evidence>
<reference evidence="2" key="1">
    <citation type="journal article" date="2019" name="Int. J. Syst. Evol. Microbiol.">
        <title>The Global Catalogue of Microorganisms (GCM) 10K type strain sequencing project: providing services to taxonomists for standard genome sequencing and annotation.</title>
        <authorList>
            <consortium name="The Broad Institute Genomics Platform"/>
            <consortium name="The Broad Institute Genome Sequencing Center for Infectious Disease"/>
            <person name="Wu L."/>
            <person name="Ma J."/>
        </authorList>
    </citation>
    <scope>NUCLEOTIDE SEQUENCE [LARGE SCALE GENOMIC DNA]</scope>
    <source>
        <strain evidence="2">KCTC 42984</strain>
    </source>
</reference>
<organism evidence="1 2">
    <name type="scientific">Novosphingobium bradum</name>
    <dbReference type="NCBI Taxonomy" id="1737444"/>
    <lineage>
        <taxon>Bacteria</taxon>
        <taxon>Pseudomonadati</taxon>
        <taxon>Pseudomonadota</taxon>
        <taxon>Alphaproteobacteria</taxon>
        <taxon>Sphingomonadales</taxon>
        <taxon>Sphingomonadaceae</taxon>
        <taxon>Novosphingobium</taxon>
    </lineage>
</organism>
<proteinExistence type="predicted"/>
<protein>
    <submittedName>
        <fullName evidence="1">Vgr related protein</fullName>
    </submittedName>
</protein>
<accession>A0ABV7IU46</accession>
<dbReference type="Proteomes" id="UP001595604">
    <property type="component" value="Unassembled WGS sequence"/>
</dbReference>
<keyword evidence="2" id="KW-1185">Reference proteome</keyword>
<name>A0ABV7IU46_9SPHN</name>
<comment type="caution">
    <text evidence="1">The sequence shown here is derived from an EMBL/GenBank/DDBJ whole genome shotgun (WGS) entry which is preliminary data.</text>
</comment>
<dbReference type="RefSeq" id="WP_379509803.1">
    <property type="nucleotide sequence ID" value="NZ_JBHRTQ010000007.1"/>
</dbReference>
<gene>
    <name evidence="1" type="ORF">ACFOD9_09300</name>
</gene>
<evidence type="ECO:0000313" key="2">
    <source>
        <dbReference type="Proteomes" id="UP001595604"/>
    </source>
</evidence>
<sequence>MNREACLLPAGGDRPLTRGEADLVREVFGQAVDPAPVRLRRRRWFPFQPRGTVMAPCGHVHFHPQGPHYSDDFAAEGPALRGLFVHEMVHVWQAQTRGRLWLPLMRHPFCRYDYTVKPGWPLVRYGIEQQAEIVRHWYLAISGTPARGAPPLEALQTVVPFTNS</sequence>
<dbReference type="EMBL" id="JBHRTQ010000007">
    <property type="protein sequence ID" value="MFC3174448.1"/>
    <property type="molecule type" value="Genomic_DNA"/>
</dbReference>